<keyword evidence="1" id="KW-0812">Transmembrane</keyword>
<evidence type="ECO:0000313" key="2">
    <source>
        <dbReference type="EMBL" id="GBC59791.1"/>
    </source>
</evidence>
<reference evidence="3" key="2">
    <citation type="submission" date="2019-01" db="EMBL/GenBank/DDBJ databases">
        <title>Genome sequence of Desulfonema ishimotonii strain Tokyo 01.</title>
        <authorList>
            <person name="Fukui M."/>
        </authorList>
    </citation>
    <scope>NUCLEOTIDE SEQUENCE [LARGE SCALE GENOMIC DNA]</scope>
    <source>
        <strain evidence="3">Tokyo 01</strain>
    </source>
</reference>
<dbReference type="RefSeq" id="WP_124327272.1">
    <property type="nucleotide sequence ID" value="NZ_BEXT01000001.1"/>
</dbReference>
<dbReference type="EMBL" id="BEXT01000001">
    <property type="protein sequence ID" value="GBC59791.1"/>
    <property type="molecule type" value="Genomic_DNA"/>
</dbReference>
<dbReference type="InterPro" id="IPR021776">
    <property type="entry name" value="ActD"/>
</dbReference>
<sequence>MPDRRYVMGLFRDEDAVVSALGSLRKSPWNLHRVHGPYPSHKIMDALAFRKSPVGWFTLAGGITGFLSGYAISIYSSVQWNLIVSGKPVIAPIPFFVVGYELTILFGILGTVLGLLITTRVPEFKSLKQYYDPRCSGEHFGVVAVCDEGKQGELERFFAENGGEVRVFE</sequence>
<comment type="caution">
    <text evidence="2">The sequence shown here is derived from an EMBL/GenBank/DDBJ whole genome shotgun (WGS) entry which is preliminary data.</text>
</comment>
<protein>
    <recommendedName>
        <fullName evidence="4">DUF3341 domain-containing protein</fullName>
    </recommendedName>
</protein>
<feature type="transmembrane region" description="Helical" evidence="1">
    <location>
        <begin position="54"/>
        <end position="75"/>
    </location>
</feature>
<keyword evidence="1" id="KW-0472">Membrane</keyword>
<keyword evidence="1" id="KW-1133">Transmembrane helix</keyword>
<evidence type="ECO:0000313" key="3">
    <source>
        <dbReference type="Proteomes" id="UP000288096"/>
    </source>
</evidence>
<dbReference type="Proteomes" id="UP000288096">
    <property type="component" value="Unassembled WGS sequence"/>
</dbReference>
<dbReference type="PANTHER" id="PTHR40394:SF2">
    <property type="entry name" value="QUINOL:CYTOCHROME C OXIDOREDUCTASE MEMBRANE PROTEIN"/>
    <property type="match status" value="1"/>
</dbReference>
<evidence type="ECO:0008006" key="4">
    <source>
        <dbReference type="Google" id="ProtNLM"/>
    </source>
</evidence>
<keyword evidence="3" id="KW-1185">Reference proteome</keyword>
<dbReference type="OrthoDB" id="5419321at2"/>
<evidence type="ECO:0000256" key="1">
    <source>
        <dbReference type="SAM" id="Phobius"/>
    </source>
</evidence>
<proteinExistence type="predicted"/>
<feature type="transmembrane region" description="Helical" evidence="1">
    <location>
        <begin position="95"/>
        <end position="118"/>
    </location>
</feature>
<dbReference type="AlphaFoldDB" id="A0A401FS42"/>
<reference evidence="3" key="1">
    <citation type="submission" date="2017-11" db="EMBL/GenBank/DDBJ databases">
        <authorList>
            <person name="Watanabe M."/>
            <person name="Kojima H."/>
        </authorList>
    </citation>
    <scope>NUCLEOTIDE SEQUENCE [LARGE SCALE GENOMIC DNA]</scope>
    <source>
        <strain evidence="3">Tokyo 01</strain>
    </source>
</reference>
<dbReference type="PANTHER" id="PTHR40394">
    <property type="entry name" value="LIPOPROTEIN-RELATED"/>
    <property type="match status" value="1"/>
</dbReference>
<organism evidence="2 3">
    <name type="scientific">Desulfonema ishimotonii</name>
    <dbReference type="NCBI Taxonomy" id="45657"/>
    <lineage>
        <taxon>Bacteria</taxon>
        <taxon>Pseudomonadati</taxon>
        <taxon>Thermodesulfobacteriota</taxon>
        <taxon>Desulfobacteria</taxon>
        <taxon>Desulfobacterales</taxon>
        <taxon>Desulfococcaceae</taxon>
        <taxon>Desulfonema</taxon>
    </lineage>
</organism>
<gene>
    <name evidence="2" type="ORF">DENIS_0732</name>
</gene>
<name>A0A401FS42_9BACT</name>
<accession>A0A401FS42</accession>
<dbReference type="Pfam" id="PF11821">
    <property type="entry name" value="ActD"/>
    <property type="match status" value="1"/>
</dbReference>